<dbReference type="SUPFAM" id="SSF55021">
    <property type="entry name" value="ACT-like"/>
    <property type="match status" value="1"/>
</dbReference>
<proteinExistence type="predicted"/>
<dbReference type="Gene3D" id="3.30.70.260">
    <property type="match status" value="1"/>
</dbReference>
<dbReference type="AlphaFoldDB" id="T1AAS7"/>
<protein>
    <submittedName>
        <fullName evidence="1">D-isomer specific 2-hydroxyacid dehydrogenase NAD-binding protein</fullName>
    </submittedName>
</protein>
<name>T1AAS7_9ZZZZ</name>
<reference evidence="1" key="1">
    <citation type="submission" date="2013-08" db="EMBL/GenBank/DDBJ databases">
        <authorList>
            <person name="Mendez C."/>
            <person name="Richter M."/>
            <person name="Ferrer M."/>
            <person name="Sanchez J."/>
        </authorList>
    </citation>
    <scope>NUCLEOTIDE SEQUENCE</scope>
</reference>
<comment type="caution">
    <text evidence="1">The sequence shown here is derived from an EMBL/GenBank/DDBJ whole genome shotgun (WGS) entry which is preliminary data.</text>
</comment>
<dbReference type="EMBL" id="AUZZ01008142">
    <property type="protein sequence ID" value="EQD38930.1"/>
    <property type="molecule type" value="Genomic_DNA"/>
</dbReference>
<evidence type="ECO:0000313" key="1">
    <source>
        <dbReference type="EMBL" id="EQD38930.1"/>
    </source>
</evidence>
<sequence length="93" mass="9617">MENGNISNSVNFPPAHLARLPGSARLAVANRNVPNVVGQICTRLAAAGLNVAGLLNASRGDYAYTLLDMEGACGDDLLGAVRAIHGVLSAYRV</sequence>
<dbReference type="InterPro" id="IPR045865">
    <property type="entry name" value="ACT-like_dom_sf"/>
</dbReference>
<accession>T1AAS7</accession>
<organism evidence="1">
    <name type="scientific">mine drainage metagenome</name>
    <dbReference type="NCBI Taxonomy" id="410659"/>
    <lineage>
        <taxon>unclassified sequences</taxon>
        <taxon>metagenomes</taxon>
        <taxon>ecological metagenomes</taxon>
    </lineage>
</organism>
<gene>
    <name evidence="1" type="ORF">B2A_11295</name>
</gene>
<reference evidence="1" key="2">
    <citation type="journal article" date="2014" name="ISME J.">
        <title>Microbial stratification in low pH oxic and suboxic macroscopic growths along an acid mine drainage.</title>
        <authorList>
            <person name="Mendez-Garcia C."/>
            <person name="Mesa V."/>
            <person name="Sprenger R.R."/>
            <person name="Richter M."/>
            <person name="Diez M.S."/>
            <person name="Solano J."/>
            <person name="Bargiela R."/>
            <person name="Golyshina O.V."/>
            <person name="Manteca A."/>
            <person name="Ramos J.L."/>
            <person name="Gallego J.R."/>
            <person name="Llorente I."/>
            <person name="Martins Dos Santos V.A."/>
            <person name="Jensen O.N."/>
            <person name="Pelaez A.I."/>
            <person name="Sanchez J."/>
            <person name="Ferrer M."/>
        </authorList>
    </citation>
    <scope>NUCLEOTIDE SEQUENCE</scope>
</reference>